<organism evidence="1 2">
    <name type="scientific">Vitis vinifera</name>
    <name type="common">Grape</name>
    <dbReference type="NCBI Taxonomy" id="29760"/>
    <lineage>
        <taxon>Eukaryota</taxon>
        <taxon>Viridiplantae</taxon>
        <taxon>Streptophyta</taxon>
        <taxon>Embryophyta</taxon>
        <taxon>Tracheophyta</taxon>
        <taxon>Spermatophyta</taxon>
        <taxon>Magnoliopsida</taxon>
        <taxon>eudicotyledons</taxon>
        <taxon>Gunneridae</taxon>
        <taxon>Pentapetalae</taxon>
        <taxon>rosids</taxon>
        <taxon>Vitales</taxon>
        <taxon>Vitaceae</taxon>
        <taxon>Viteae</taxon>
        <taxon>Vitis</taxon>
    </lineage>
</organism>
<proteinExistence type="predicted"/>
<dbReference type="AlphaFoldDB" id="A0A438FHI6"/>
<protein>
    <submittedName>
        <fullName evidence="1">Uncharacterized protein</fullName>
    </submittedName>
</protein>
<comment type="caution">
    <text evidence="1">The sequence shown here is derived from an EMBL/GenBank/DDBJ whole genome shotgun (WGS) entry which is preliminary data.</text>
</comment>
<accession>A0A438FHI6</accession>
<name>A0A438FHI6_VITVI</name>
<sequence>MAISITYEIILSLQEMFGEIFGVKTGEETQVDMILDTLLGSFKQFKLNYNLNKLMMSLLELKKEFQYG</sequence>
<evidence type="ECO:0000313" key="1">
    <source>
        <dbReference type="EMBL" id="RVW59428.1"/>
    </source>
</evidence>
<dbReference type="Proteomes" id="UP000288805">
    <property type="component" value="Unassembled WGS sequence"/>
</dbReference>
<reference evidence="1 2" key="1">
    <citation type="journal article" date="2018" name="PLoS Genet.">
        <title>Population sequencing reveals clonal diversity and ancestral inbreeding in the grapevine cultivar Chardonnay.</title>
        <authorList>
            <person name="Roach M.J."/>
            <person name="Johnson D.L."/>
            <person name="Bohlmann J."/>
            <person name="van Vuuren H.J."/>
            <person name="Jones S.J."/>
            <person name="Pretorius I.S."/>
            <person name="Schmidt S.A."/>
            <person name="Borneman A.R."/>
        </authorList>
    </citation>
    <scope>NUCLEOTIDE SEQUENCE [LARGE SCALE GENOMIC DNA]</scope>
    <source>
        <strain evidence="2">cv. Chardonnay</strain>
        <tissue evidence="1">Leaf</tissue>
    </source>
</reference>
<gene>
    <name evidence="1" type="ORF">CK203_110180</name>
</gene>
<evidence type="ECO:0000313" key="2">
    <source>
        <dbReference type="Proteomes" id="UP000288805"/>
    </source>
</evidence>
<dbReference type="EMBL" id="QGNW01000892">
    <property type="protein sequence ID" value="RVW59428.1"/>
    <property type="molecule type" value="Genomic_DNA"/>
</dbReference>